<feature type="compositionally biased region" description="Basic and acidic residues" evidence="1">
    <location>
        <begin position="111"/>
        <end position="124"/>
    </location>
</feature>
<gene>
    <name evidence="3" type="primary">FAM181A</name>
</gene>
<accession>A0A6J0UID6</accession>
<dbReference type="OrthoDB" id="5982901at2759"/>
<sequence>MASADSEVKTLLNFVNLASSDIKAALDKSAPCRRSVDHRKYLQKQLKRFSQKYSRLPRCHHHHMQPQPPPPPPPPPVRERKAAEARTRGLAAADGAEVSAGRSGSASATPRGDKAAEPVGEAHPRQPQSAAEATPRPDQVPMRKRQLPASFWEEPRTATGPLSVNGVLFPTNASSPPPPLKDSPLYERKKSKKGADSDGTGSAAESPQNEPDRGAVKVLSAWSCCPFQYHRPQASPGAYPPPLAAALPPASPYSTLGLWRKNVACPTEGEAFCKPDGSGAGQKVHRPVVWKPIPTKPAAPPPIFSVFGYI</sequence>
<reference evidence="2" key="1">
    <citation type="submission" date="2025-05" db="UniProtKB">
        <authorList>
            <consortium name="RefSeq"/>
        </authorList>
    </citation>
    <scope>NUCLEOTIDE SEQUENCE [LARGE SCALE GENOMIC DNA]</scope>
</reference>
<feature type="compositionally biased region" description="Polar residues" evidence="1">
    <location>
        <begin position="199"/>
        <end position="209"/>
    </location>
</feature>
<reference evidence="3" key="2">
    <citation type="submission" date="2025-08" db="UniProtKB">
        <authorList>
            <consortium name="RefSeq"/>
        </authorList>
    </citation>
    <scope>IDENTIFICATION</scope>
</reference>
<dbReference type="InterPro" id="IPR029359">
    <property type="entry name" value="FAM181"/>
</dbReference>
<feature type="compositionally biased region" description="Basic and acidic residues" evidence="1">
    <location>
        <begin position="77"/>
        <end position="87"/>
    </location>
</feature>
<organism evidence="2 3">
    <name type="scientific">Pogona vitticeps</name>
    <name type="common">central bearded dragon</name>
    <dbReference type="NCBI Taxonomy" id="103695"/>
    <lineage>
        <taxon>Eukaryota</taxon>
        <taxon>Metazoa</taxon>
        <taxon>Chordata</taxon>
        <taxon>Craniata</taxon>
        <taxon>Vertebrata</taxon>
        <taxon>Euteleostomi</taxon>
        <taxon>Lepidosauria</taxon>
        <taxon>Squamata</taxon>
        <taxon>Bifurcata</taxon>
        <taxon>Unidentata</taxon>
        <taxon>Episquamata</taxon>
        <taxon>Toxicofera</taxon>
        <taxon>Iguania</taxon>
        <taxon>Acrodonta</taxon>
        <taxon>Agamidae</taxon>
        <taxon>Amphibolurinae</taxon>
        <taxon>Pogona</taxon>
    </lineage>
</organism>
<evidence type="ECO:0000256" key="1">
    <source>
        <dbReference type="SAM" id="MobiDB-lite"/>
    </source>
</evidence>
<feature type="compositionally biased region" description="Basic residues" evidence="1">
    <location>
        <begin position="45"/>
        <end position="64"/>
    </location>
</feature>
<dbReference type="Proteomes" id="UP001652642">
    <property type="component" value="Chromosome 1"/>
</dbReference>
<dbReference type="PANTHER" id="PTHR33766">
    <property type="entry name" value="PROTEIN FAM181B"/>
    <property type="match status" value="1"/>
</dbReference>
<proteinExistence type="predicted"/>
<dbReference type="PANTHER" id="PTHR33766:SF1">
    <property type="entry name" value="PROTEIN FAM181A"/>
    <property type="match status" value="1"/>
</dbReference>
<protein>
    <submittedName>
        <fullName evidence="3">Protein FAM181A</fullName>
    </submittedName>
</protein>
<dbReference type="GeneID" id="110083638"/>
<feature type="region of interest" description="Disordered" evidence="1">
    <location>
        <begin position="45"/>
        <end position="214"/>
    </location>
</feature>
<evidence type="ECO:0000313" key="2">
    <source>
        <dbReference type="Proteomes" id="UP001652642"/>
    </source>
</evidence>
<name>A0A6J0UID6_9SAUR</name>
<dbReference type="InterPro" id="IPR053819">
    <property type="entry name" value="TEADIR3_omega_loop"/>
</dbReference>
<feature type="compositionally biased region" description="Basic and acidic residues" evidence="1">
    <location>
        <begin position="184"/>
        <end position="196"/>
    </location>
</feature>
<keyword evidence="2" id="KW-1185">Reference proteome</keyword>
<evidence type="ECO:0000313" key="3">
    <source>
        <dbReference type="RefSeq" id="XP_020657879.2"/>
    </source>
</evidence>
<dbReference type="RefSeq" id="XP_020657879.2">
    <property type="nucleotide sequence ID" value="XM_020802220.2"/>
</dbReference>
<dbReference type="Pfam" id="PF15238">
    <property type="entry name" value="TEADIR3"/>
    <property type="match status" value="1"/>
</dbReference>
<dbReference type="Gene3D" id="6.20.430.10">
    <property type="match status" value="1"/>
</dbReference>
<feature type="compositionally biased region" description="Pro residues" evidence="1">
    <location>
        <begin position="66"/>
        <end position="76"/>
    </location>
</feature>